<dbReference type="EMBL" id="CP000527">
    <property type="protein sequence ID" value="ABM29618.1"/>
    <property type="molecule type" value="Genomic_DNA"/>
</dbReference>
<evidence type="ECO:0000256" key="1">
    <source>
        <dbReference type="ARBA" id="ARBA00006226"/>
    </source>
</evidence>
<dbReference type="RefSeq" id="WP_011792966.1">
    <property type="nucleotide sequence ID" value="NC_008751.1"/>
</dbReference>
<evidence type="ECO:0000256" key="2">
    <source>
        <dbReference type="ARBA" id="ARBA00022649"/>
    </source>
</evidence>
<dbReference type="AlphaFoldDB" id="A0A0H3AAI0"/>
<sequence length="95" mass="10955">MSNRRVRWLRLALRDMDAIMEHIAKDDAATAHEVASRILQACNTLSHSSERGRTGRVPGTRELVMVALPYIVAYRVVRDEVHILRVLHHRMQRSS</sequence>
<dbReference type="InterPro" id="IPR007712">
    <property type="entry name" value="RelE/ParE_toxin"/>
</dbReference>
<dbReference type="InterPro" id="IPR035093">
    <property type="entry name" value="RelE/ParE_toxin_dom_sf"/>
</dbReference>
<dbReference type="Pfam" id="PF05016">
    <property type="entry name" value="ParE_toxin"/>
    <property type="match status" value="1"/>
</dbReference>
<evidence type="ECO:0000313" key="4">
    <source>
        <dbReference type="Proteomes" id="UP000009173"/>
    </source>
</evidence>
<evidence type="ECO:0000313" key="3">
    <source>
        <dbReference type="EMBL" id="ABM29618.1"/>
    </source>
</evidence>
<dbReference type="NCBIfam" id="TIGR02385">
    <property type="entry name" value="RelE_StbE"/>
    <property type="match status" value="1"/>
</dbReference>
<dbReference type="InterPro" id="IPR051803">
    <property type="entry name" value="TA_system_RelE-like_toxin"/>
</dbReference>
<dbReference type="PANTHER" id="PTHR33755:SF6">
    <property type="entry name" value="PLASMID STABILIZATION SYSTEM PROTEIN"/>
    <property type="match status" value="1"/>
</dbReference>
<dbReference type="PANTHER" id="PTHR33755">
    <property type="entry name" value="TOXIN PARE1-RELATED"/>
    <property type="match status" value="1"/>
</dbReference>
<keyword evidence="2" id="KW-1277">Toxin-antitoxin system</keyword>
<organism evidence="3 4">
    <name type="scientific">Nitratidesulfovibrio vulgaris (strain DP4)</name>
    <name type="common">Desulfovibrio vulgaris</name>
    <dbReference type="NCBI Taxonomy" id="391774"/>
    <lineage>
        <taxon>Bacteria</taxon>
        <taxon>Pseudomonadati</taxon>
        <taxon>Thermodesulfobacteriota</taxon>
        <taxon>Desulfovibrionia</taxon>
        <taxon>Desulfovibrionales</taxon>
        <taxon>Desulfovibrionaceae</taxon>
        <taxon>Nitratidesulfovibrio</taxon>
    </lineage>
</organism>
<dbReference type="HOGENOM" id="CLU_147162_11_1_7"/>
<name>A0A0H3AAI0_NITV4</name>
<comment type="similarity">
    <text evidence="1">Belongs to the RelE toxin family.</text>
</comment>
<dbReference type="Gene3D" id="3.30.2310.20">
    <property type="entry name" value="RelE-like"/>
    <property type="match status" value="1"/>
</dbReference>
<proteinExistence type="inferred from homology"/>
<protein>
    <submittedName>
        <fullName evidence="3">Plasmid stabilization system</fullName>
    </submittedName>
</protein>
<accession>A0A0H3AAI0</accession>
<dbReference type="KEGG" id="dvl:Dvul_2606"/>
<dbReference type="Proteomes" id="UP000009173">
    <property type="component" value="Chromosome"/>
</dbReference>
<gene>
    <name evidence="3" type="ordered locus">Dvul_2606</name>
</gene>
<reference evidence="4" key="1">
    <citation type="journal article" date="2009" name="Environ. Microbiol.">
        <title>Contribution of mobile genetic elements to Desulfovibrio vulgaris genome plasticity.</title>
        <authorList>
            <person name="Walker C.B."/>
            <person name="Stolyar S."/>
            <person name="Chivian D."/>
            <person name="Pinel N."/>
            <person name="Gabster J.A."/>
            <person name="Dehal P.S."/>
            <person name="He Z."/>
            <person name="Yang Z.K."/>
            <person name="Yen H.C."/>
            <person name="Zhou J."/>
            <person name="Wall J.D."/>
            <person name="Hazen T.C."/>
            <person name="Arkin A.P."/>
            <person name="Stahl D.A."/>
        </authorList>
    </citation>
    <scope>NUCLEOTIDE SEQUENCE [LARGE SCALE GENOMIC DNA]</scope>
    <source>
        <strain evidence="4">DP4</strain>
    </source>
</reference>